<dbReference type="InterPro" id="IPR010115">
    <property type="entry name" value="FbiA/CofD"/>
</dbReference>
<evidence type="ECO:0000313" key="3">
    <source>
        <dbReference type="EMBL" id="KXB06031.1"/>
    </source>
</evidence>
<dbReference type="Pfam" id="PF01933">
    <property type="entry name" value="CofD"/>
    <property type="match status" value="1"/>
</dbReference>
<dbReference type="InterPro" id="IPR002882">
    <property type="entry name" value="CofD"/>
</dbReference>
<dbReference type="Gene3D" id="3.40.50.10680">
    <property type="entry name" value="CofD-like domains"/>
    <property type="match status" value="1"/>
</dbReference>
<evidence type="ECO:0000313" key="4">
    <source>
        <dbReference type="Proteomes" id="UP000070491"/>
    </source>
</evidence>
<proteinExistence type="inferred from homology"/>
<dbReference type="GO" id="GO:0000287">
    <property type="term" value="F:magnesium ion binding"/>
    <property type="evidence" value="ECO:0007669"/>
    <property type="project" value="InterPro"/>
</dbReference>
<organism evidence="3 4">
    <name type="scientific">candidate division MSBL1 archaeon SCGC-AAA382F02</name>
    <dbReference type="NCBI Taxonomy" id="1698282"/>
    <lineage>
        <taxon>Archaea</taxon>
        <taxon>Methanobacteriati</taxon>
        <taxon>Methanobacteriota</taxon>
        <taxon>candidate division MSBL1</taxon>
    </lineage>
</organism>
<evidence type="ECO:0000256" key="1">
    <source>
        <dbReference type="ARBA" id="ARBA00022679"/>
    </source>
</evidence>
<keyword evidence="2" id="KW-0460">Magnesium</keyword>
<dbReference type="HAMAP" id="MF_01257">
    <property type="entry name" value="CofD"/>
    <property type="match status" value="1"/>
</dbReference>
<dbReference type="GO" id="GO:0043743">
    <property type="term" value="F:LPPG:FO 2-phospho-L-lactate transferase activity"/>
    <property type="evidence" value="ECO:0007669"/>
    <property type="project" value="InterPro"/>
</dbReference>
<reference evidence="3 4" key="1">
    <citation type="journal article" date="2016" name="Sci. Rep.">
        <title>Metabolic traits of an uncultured archaeal lineage -MSBL1- from brine pools of the Red Sea.</title>
        <authorList>
            <person name="Mwirichia R."/>
            <person name="Alam I."/>
            <person name="Rashid M."/>
            <person name="Vinu M."/>
            <person name="Ba-Alawi W."/>
            <person name="Anthony Kamau A."/>
            <person name="Kamanda Ngugi D."/>
            <person name="Goker M."/>
            <person name="Klenk H.P."/>
            <person name="Bajic V."/>
            <person name="Stingl U."/>
        </authorList>
    </citation>
    <scope>NUCLEOTIDE SEQUENCE [LARGE SCALE GENOMIC DNA]</scope>
    <source>
        <strain evidence="3">SCGC-AAA382F02</strain>
    </source>
</reference>
<keyword evidence="1" id="KW-0808">Transferase</keyword>
<accession>A0A133VHW9</accession>
<dbReference type="Proteomes" id="UP000070491">
    <property type="component" value="Unassembled WGS sequence"/>
</dbReference>
<name>A0A133VHW9_9EURY</name>
<dbReference type="PANTHER" id="PTHR43007">
    <property type="entry name" value="2-PHOSPHO-L-LACTATE TRANSFERASE"/>
    <property type="match status" value="1"/>
</dbReference>
<dbReference type="InterPro" id="IPR038136">
    <property type="entry name" value="CofD-like_dom_sf"/>
</dbReference>
<evidence type="ECO:0008006" key="5">
    <source>
        <dbReference type="Google" id="ProtNLM"/>
    </source>
</evidence>
<dbReference type="NCBIfam" id="TIGR01819">
    <property type="entry name" value="F420_cofD"/>
    <property type="match status" value="1"/>
</dbReference>
<dbReference type="AlphaFoldDB" id="A0A133VHW9"/>
<gene>
    <name evidence="3" type="ORF">AKJ53_01525</name>
</gene>
<dbReference type="PATRIC" id="fig|1698282.3.peg.142"/>
<evidence type="ECO:0000256" key="2">
    <source>
        <dbReference type="ARBA" id="ARBA00022842"/>
    </source>
</evidence>
<dbReference type="PANTHER" id="PTHR43007:SF1">
    <property type="entry name" value="2-PHOSPHO-L-LACTATE TRANSFERASE"/>
    <property type="match status" value="1"/>
</dbReference>
<dbReference type="CDD" id="cd07186">
    <property type="entry name" value="CofD_like"/>
    <property type="match status" value="1"/>
</dbReference>
<comment type="caution">
    <text evidence="3">The sequence shown here is derived from an EMBL/GenBank/DDBJ whole genome shotgun (WGS) entry which is preliminary data.</text>
</comment>
<protein>
    <recommendedName>
        <fullName evidence="5">2-phospho-L-lactate transferase</fullName>
    </recommendedName>
</protein>
<dbReference type="EMBL" id="LHYG01000018">
    <property type="protein sequence ID" value="KXB06031.1"/>
    <property type="molecule type" value="Genomic_DNA"/>
</dbReference>
<dbReference type="SUPFAM" id="SSF142338">
    <property type="entry name" value="CofD-like"/>
    <property type="match status" value="1"/>
</dbReference>
<sequence>MLTLISGGTGSPKLLQGLMELFPSEDLSIIVNTGEDTKVSGLRVSPDLDTVIYTLAGIIDDEKWYGIKNDSFTGHEMLEELGHEELLKIGDKDRAVKLCRTLRMQEGATLSQVTKEITNSFDIQASVLPMTNDLVTTRIVTKNRKMTFHEFWVENKGEEKVTGVNFLKAEEANPAPDLLETLNESKNILIGPSNPITSLGPILAIEEIRKNLEKNREKTLAVSPILGDSPVSGPTGVLMRGLGYEVTPTNVAELYKEFVSSFMLHEDDESMISHIEDLGMNVHLADLYMPDTSSRINLAEEILEVLGYSK</sequence>
<keyword evidence="4" id="KW-1185">Reference proteome</keyword>
<dbReference type="Gene3D" id="1.10.8.240">
    <property type="entry name" value="CofD-like domain"/>
    <property type="match status" value="1"/>
</dbReference>